<dbReference type="PANTHER" id="PTHR21345:SF3">
    <property type="entry name" value="PROTEIN SPIRE"/>
    <property type="match status" value="1"/>
</dbReference>
<feature type="region of interest" description="Disordered" evidence="1">
    <location>
        <begin position="104"/>
        <end position="124"/>
    </location>
</feature>
<evidence type="ECO:0000259" key="2">
    <source>
        <dbReference type="PROSITE" id="PS51082"/>
    </source>
</evidence>
<proteinExistence type="predicted"/>
<dbReference type="AlphaFoldDB" id="A0A7R8VBM3"/>
<dbReference type="GO" id="GO:0051639">
    <property type="term" value="P:actin filament network formation"/>
    <property type="evidence" value="ECO:0007669"/>
    <property type="project" value="TreeGrafter"/>
</dbReference>
<protein>
    <recommendedName>
        <fullName evidence="2">WH2 domain-containing protein</fullName>
    </recommendedName>
</protein>
<dbReference type="PROSITE" id="PS51082">
    <property type="entry name" value="WH2"/>
    <property type="match status" value="1"/>
</dbReference>
<organism evidence="3">
    <name type="scientific">Timema douglasi</name>
    <name type="common">Walking stick</name>
    <dbReference type="NCBI Taxonomy" id="61478"/>
    <lineage>
        <taxon>Eukaryota</taxon>
        <taxon>Metazoa</taxon>
        <taxon>Ecdysozoa</taxon>
        <taxon>Arthropoda</taxon>
        <taxon>Hexapoda</taxon>
        <taxon>Insecta</taxon>
        <taxon>Pterygota</taxon>
        <taxon>Neoptera</taxon>
        <taxon>Polyneoptera</taxon>
        <taxon>Phasmatodea</taxon>
        <taxon>Timematodea</taxon>
        <taxon>Timematoidea</taxon>
        <taxon>Timematidae</taxon>
        <taxon>Timema</taxon>
    </lineage>
</organism>
<dbReference type="GO" id="GO:0045010">
    <property type="term" value="P:actin nucleation"/>
    <property type="evidence" value="ECO:0007669"/>
    <property type="project" value="InterPro"/>
</dbReference>
<dbReference type="CDD" id="cd22068">
    <property type="entry name" value="WH2_DmSpire_r3-like"/>
    <property type="match status" value="1"/>
</dbReference>
<dbReference type="GO" id="GO:0036089">
    <property type="term" value="P:cleavage furrow formation"/>
    <property type="evidence" value="ECO:0007669"/>
    <property type="project" value="TreeGrafter"/>
</dbReference>
<dbReference type="PANTHER" id="PTHR21345">
    <property type="entry name" value="SPIRE"/>
    <property type="match status" value="1"/>
</dbReference>
<gene>
    <name evidence="3" type="ORF">TDIB3V08_LOCUS645</name>
</gene>
<reference evidence="3" key="1">
    <citation type="submission" date="2020-11" db="EMBL/GenBank/DDBJ databases">
        <authorList>
            <person name="Tran Van P."/>
        </authorList>
    </citation>
    <scope>NUCLEOTIDE SEQUENCE</scope>
</reference>
<dbReference type="GO" id="GO:0048193">
    <property type="term" value="P:Golgi vesicle transport"/>
    <property type="evidence" value="ECO:0007669"/>
    <property type="project" value="TreeGrafter"/>
</dbReference>
<sequence length="268" mass="30915">MTGIESGTLSSAGKLATGGAKARLWVQVIHELRHGVKLKKVDFLHSPGRTPIEYELTPYEILMDDIRSRRYKLNKVTVDGSIPHRVKKDAHAVILEFIRSRPPLRKASERKMPPPRHRPRTPREQLMDSIKQGRRLRPSFSPLKKRVMSVVCWGKKEQMATLTNQRCKVCPRDKEKFTTRKPERITTLIPNSSHAVTSKIIFIVVVWCRDLATHSVDYFKVIARALPFHWTLRSQCLSSVPVLFRRDKSLRARALERINYSKIPVISL</sequence>
<dbReference type="InterPro" id="IPR003124">
    <property type="entry name" value="WH2_dom"/>
</dbReference>
<evidence type="ECO:0000313" key="3">
    <source>
        <dbReference type="EMBL" id="CAD7194217.1"/>
    </source>
</evidence>
<dbReference type="EMBL" id="OA564409">
    <property type="protein sequence ID" value="CAD7194217.1"/>
    <property type="molecule type" value="Genomic_DNA"/>
</dbReference>
<dbReference type="GO" id="GO:0030659">
    <property type="term" value="C:cytoplasmic vesicle membrane"/>
    <property type="evidence" value="ECO:0007669"/>
    <property type="project" value="TreeGrafter"/>
</dbReference>
<dbReference type="GO" id="GO:0040038">
    <property type="term" value="P:polar body extrusion after meiotic divisions"/>
    <property type="evidence" value="ECO:0007669"/>
    <property type="project" value="TreeGrafter"/>
</dbReference>
<dbReference type="GO" id="GO:0008017">
    <property type="term" value="F:microtubule binding"/>
    <property type="evidence" value="ECO:0007669"/>
    <property type="project" value="TreeGrafter"/>
</dbReference>
<dbReference type="GO" id="GO:0051295">
    <property type="term" value="P:establishment of meiotic spindle localization"/>
    <property type="evidence" value="ECO:0007669"/>
    <property type="project" value="TreeGrafter"/>
</dbReference>
<dbReference type="GO" id="GO:0003779">
    <property type="term" value="F:actin binding"/>
    <property type="evidence" value="ECO:0007669"/>
    <property type="project" value="InterPro"/>
</dbReference>
<dbReference type="GO" id="GO:0005938">
    <property type="term" value="C:cell cortex"/>
    <property type="evidence" value="ECO:0007669"/>
    <property type="project" value="TreeGrafter"/>
</dbReference>
<feature type="domain" description="WH2" evidence="2">
    <location>
        <begin position="122"/>
        <end position="139"/>
    </location>
</feature>
<dbReference type="InterPro" id="IPR029901">
    <property type="entry name" value="Spire"/>
</dbReference>
<accession>A0A7R8VBM3</accession>
<evidence type="ECO:0000256" key="1">
    <source>
        <dbReference type="SAM" id="MobiDB-lite"/>
    </source>
</evidence>
<name>A0A7R8VBM3_TIMDO</name>
<dbReference type="GO" id="GO:0030041">
    <property type="term" value="P:actin filament polymerization"/>
    <property type="evidence" value="ECO:0007669"/>
    <property type="project" value="TreeGrafter"/>
</dbReference>